<feature type="compositionally biased region" description="Polar residues" evidence="1">
    <location>
        <begin position="52"/>
        <end position="62"/>
    </location>
</feature>
<sequence length="182" mass="20207">MHQRRSIKEPERPPHSTTDTSAKSIIQKIQIPPFETPKGRDTSGSSKHHQQPPKQSGLNSSTRTKRGIRHHELSKNSNTPHTHKLHLQELHLQGLHGRSGAPAAGVHDWGMGLLQFILDNVVESCPFVIESGNVAYVFSRLIIHVLVVNFSCCKAEWLVLHWSGGFALPANGRYSLVLAKVV</sequence>
<evidence type="ECO:0000313" key="3">
    <source>
        <dbReference type="Proteomes" id="UP001279734"/>
    </source>
</evidence>
<proteinExistence type="predicted"/>
<feature type="compositionally biased region" description="Polar residues" evidence="1">
    <location>
        <begin position="15"/>
        <end position="24"/>
    </location>
</feature>
<feature type="region of interest" description="Disordered" evidence="1">
    <location>
        <begin position="1"/>
        <end position="67"/>
    </location>
</feature>
<keyword evidence="3" id="KW-1185">Reference proteome</keyword>
<dbReference type="EMBL" id="BSYO01000006">
    <property type="protein sequence ID" value="GMH05969.1"/>
    <property type="molecule type" value="Genomic_DNA"/>
</dbReference>
<feature type="compositionally biased region" description="Basic and acidic residues" evidence="1">
    <location>
        <begin position="1"/>
        <end position="14"/>
    </location>
</feature>
<dbReference type="AlphaFoldDB" id="A0AAD3XIP0"/>
<dbReference type="Proteomes" id="UP001279734">
    <property type="component" value="Unassembled WGS sequence"/>
</dbReference>
<comment type="caution">
    <text evidence="2">The sequence shown here is derived from an EMBL/GenBank/DDBJ whole genome shotgun (WGS) entry which is preliminary data.</text>
</comment>
<accession>A0AAD3XIP0</accession>
<protein>
    <submittedName>
        <fullName evidence="2">Uncharacterized protein</fullName>
    </submittedName>
</protein>
<evidence type="ECO:0000256" key="1">
    <source>
        <dbReference type="SAM" id="MobiDB-lite"/>
    </source>
</evidence>
<organism evidence="2 3">
    <name type="scientific">Nepenthes gracilis</name>
    <name type="common">Slender pitcher plant</name>
    <dbReference type="NCBI Taxonomy" id="150966"/>
    <lineage>
        <taxon>Eukaryota</taxon>
        <taxon>Viridiplantae</taxon>
        <taxon>Streptophyta</taxon>
        <taxon>Embryophyta</taxon>
        <taxon>Tracheophyta</taxon>
        <taxon>Spermatophyta</taxon>
        <taxon>Magnoliopsida</taxon>
        <taxon>eudicotyledons</taxon>
        <taxon>Gunneridae</taxon>
        <taxon>Pentapetalae</taxon>
        <taxon>Caryophyllales</taxon>
        <taxon>Nepenthaceae</taxon>
        <taxon>Nepenthes</taxon>
    </lineage>
</organism>
<name>A0AAD3XIP0_NEPGR</name>
<evidence type="ECO:0000313" key="2">
    <source>
        <dbReference type="EMBL" id="GMH05969.1"/>
    </source>
</evidence>
<reference evidence="2" key="1">
    <citation type="submission" date="2023-05" db="EMBL/GenBank/DDBJ databases">
        <title>Nepenthes gracilis genome sequencing.</title>
        <authorList>
            <person name="Fukushima K."/>
        </authorList>
    </citation>
    <scope>NUCLEOTIDE SEQUENCE</scope>
    <source>
        <strain evidence="2">SING2019-196</strain>
    </source>
</reference>
<gene>
    <name evidence="2" type="ORF">Nepgr_007809</name>
</gene>